<dbReference type="Pfam" id="PF03464">
    <property type="entry name" value="eRF1_2"/>
    <property type="match status" value="1"/>
</dbReference>
<evidence type="ECO:0000313" key="12">
    <source>
        <dbReference type="Proteomes" id="UP000007015"/>
    </source>
</evidence>
<dbReference type="FunFam" id="3.30.1330.30:FF:000008">
    <property type="entry name" value="Protein pelota homolog"/>
    <property type="match status" value="1"/>
</dbReference>
<dbReference type="GO" id="GO:0046872">
    <property type="term" value="F:metal ion binding"/>
    <property type="evidence" value="ECO:0007669"/>
    <property type="project" value="UniProtKB-KW"/>
</dbReference>
<evidence type="ECO:0000256" key="1">
    <source>
        <dbReference type="ARBA" id="ARBA00001968"/>
    </source>
</evidence>
<protein>
    <recommendedName>
        <fullName evidence="9">Protein pelota homolog</fullName>
    </recommendedName>
</protein>
<comment type="subcellular location">
    <subcellularLocation>
        <location evidence="3 9">Cytoplasm</location>
    </subcellularLocation>
    <subcellularLocation>
        <location evidence="2">Nucleus</location>
    </subcellularLocation>
</comment>
<dbReference type="InterPro" id="IPR005141">
    <property type="entry name" value="eRF1_2"/>
</dbReference>
<evidence type="ECO:0000256" key="3">
    <source>
        <dbReference type="ARBA" id="ARBA00004496"/>
    </source>
</evidence>
<sequence length="378" mass="42724">MKLVYRNLARNGPGSVKLVPEEEDDLWHAYNLIVPGDTLQSVTVRKVLREMASGGRDAERVRLKLEIVVESVDYDKEGSVLRVRGKNITENDHVKIGQFHTMELELKRQFTLTKELWDWLALDTIQQACDPTASADLAVILMQEGLAHLFLIGRSITVTRARIETSIPRKHGPAIAGYESALKKFFEHVLQAFLKHIDFEVVQCAVIASPGFTKDQFRDYMHLEAARRDLRLIIENKQRIVLAHAPSGYKHSLKEVLDSPSVMTLIKDTKAAQEVQALKDFFNMLTNDSARACYGPKHVEIANERLAIQTLLITDNLFRNSDIATRQNYVRLVESVKKFGGTVHIFSSMHVSGEQLAQLTGIAAILRFPLPDLEDIEM</sequence>
<dbReference type="GO" id="GO:0070966">
    <property type="term" value="P:nuclear-transcribed mRNA catabolic process, no-go decay"/>
    <property type="evidence" value="ECO:0007669"/>
    <property type="project" value="InterPro"/>
</dbReference>
<dbReference type="GO" id="GO:0070651">
    <property type="term" value="P:nonfunctional rRNA decay"/>
    <property type="evidence" value="ECO:0007669"/>
    <property type="project" value="TreeGrafter"/>
</dbReference>
<comment type="similarity">
    <text evidence="4 9">Belongs to the eukaryotic release factor 1 family. Pelota subfamily.</text>
</comment>
<feature type="domain" description="eRF1/Pelota-like N-terminal" evidence="10">
    <location>
        <begin position="1"/>
        <end position="130"/>
    </location>
</feature>
<dbReference type="FunFam" id="2.30.30.870:FF:000002">
    <property type="entry name" value="Protein pelota homolog"/>
    <property type="match status" value="1"/>
</dbReference>
<evidence type="ECO:0000256" key="9">
    <source>
        <dbReference type="RuleBase" id="RU362019"/>
    </source>
</evidence>
<accession>A2XYJ1</accession>
<dbReference type="GO" id="GO:0032790">
    <property type="term" value="P:ribosome disassembly"/>
    <property type="evidence" value="ECO:0007669"/>
    <property type="project" value="TreeGrafter"/>
</dbReference>
<evidence type="ECO:0000256" key="7">
    <source>
        <dbReference type="ARBA" id="ARBA00023242"/>
    </source>
</evidence>
<dbReference type="AlphaFoldDB" id="A2XYJ1"/>
<dbReference type="Pfam" id="PF03465">
    <property type="entry name" value="eRF1_3"/>
    <property type="match status" value="1"/>
</dbReference>
<dbReference type="SMART" id="SM01194">
    <property type="entry name" value="eRF1_1"/>
    <property type="match status" value="1"/>
</dbReference>
<dbReference type="EMBL" id="CM000129">
    <property type="protein sequence ID" value="EAY95901.1"/>
    <property type="molecule type" value="Genomic_DNA"/>
</dbReference>
<dbReference type="InterPro" id="IPR005140">
    <property type="entry name" value="eRF1_Pelota-like_N"/>
</dbReference>
<dbReference type="InterPro" id="IPR058547">
    <property type="entry name" value="Pelota_N"/>
</dbReference>
<evidence type="ECO:0000313" key="11">
    <source>
        <dbReference type="EMBL" id="EAY95901.1"/>
    </source>
</evidence>
<evidence type="ECO:0000256" key="8">
    <source>
        <dbReference type="ARBA" id="ARBA00054141"/>
    </source>
</evidence>
<dbReference type="STRING" id="39946.A2XYJ1"/>
<comment type="cofactor">
    <cofactor evidence="1 9">
        <name>a divalent metal cation</name>
        <dbReference type="ChEBI" id="CHEBI:60240"/>
    </cofactor>
</comment>
<evidence type="ECO:0000256" key="6">
    <source>
        <dbReference type="ARBA" id="ARBA00022723"/>
    </source>
</evidence>
<evidence type="ECO:0000259" key="10">
    <source>
        <dbReference type="SMART" id="SM01194"/>
    </source>
</evidence>
<dbReference type="GO" id="GO:0005634">
    <property type="term" value="C:nucleus"/>
    <property type="evidence" value="ECO:0007669"/>
    <property type="project" value="UniProtKB-SubCell"/>
</dbReference>
<dbReference type="Pfam" id="PF26356">
    <property type="entry name" value="Pelota_N"/>
    <property type="match status" value="1"/>
</dbReference>
<evidence type="ECO:0000256" key="5">
    <source>
        <dbReference type="ARBA" id="ARBA00022490"/>
    </source>
</evidence>
<dbReference type="Gramene" id="BGIOSGA017289-TA">
    <property type="protein sequence ID" value="BGIOSGA017289-PA"/>
    <property type="gene ID" value="BGIOSGA017289"/>
</dbReference>
<dbReference type="PANTHER" id="PTHR10853">
    <property type="entry name" value="PELOTA"/>
    <property type="match status" value="1"/>
</dbReference>
<keyword evidence="12" id="KW-1185">Reference proteome</keyword>
<dbReference type="Gene3D" id="3.30.1330.30">
    <property type="match status" value="1"/>
</dbReference>
<keyword evidence="5 9" id="KW-0963">Cytoplasm</keyword>
<keyword evidence="6 9" id="KW-0479">Metal-binding</keyword>
<dbReference type="InterPro" id="IPR038069">
    <property type="entry name" value="Pelota/DOM34_N"/>
</dbReference>
<dbReference type="SUPFAM" id="SSF53137">
    <property type="entry name" value="Translational machinery components"/>
    <property type="match status" value="1"/>
</dbReference>
<dbReference type="FunFam" id="3.30.420.60:FF:000002">
    <property type="entry name" value="Protein pelota homolog"/>
    <property type="match status" value="1"/>
</dbReference>
<dbReference type="SUPFAM" id="SSF55315">
    <property type="entry name" value="L30e-like"/>
    <property type="match status" value="1"/>
</dbReference>
<keyword evidence="7" id="KW-0539">Nucleus</keyword>
<dbReference type="Proteomes" id="UP000007015">
    <property type="component" value="Chromosome 4"/>
</dbReference>
<dbReference type="PANTHER" id="PTHR10853:SF0">
    <property type="entry name" value="PROTEIN PELOTA HOMOLOG"/>
    <property type="match status" value="1"/>
</dbReference>
<reference evidence="11 12" key="1">
    <citation type="journal article" date="2005" name="PLoS Biol.">
        <title>The genomes of Oryza sativa: a history of duplications.</title>
        <authorList>
            <person name="Yu J."/>
            <person name="Wang J."/>
            <person name="Lin W."/>
            <person name="Li S."/>
            <person name="Li H."/>
            <person name="Zhou J."/>
            <person name="Ni P."/>
            <person name="Dong W."/>
            <person name="Hu S."/>
            <person name="Zeng C."/>
            <person name="Zhang J."/>
            <person name="Zhang Y."/>
            <person name="Li R."/>
            <person name="Xu Z."/>
            <person name="Li S."/>
            <person name="Li X."/>
            <person name="Zheng H."/>
            <person name="Cong L."/>
            <person name="Lin L."/>
            <person name="Yin J."/>
            <person name="Geng J."/>
            <person name="Li G."/>
            <person name="Shi J."/>
            <person name="Liu J."/>
            <person name="Lv H."/>
            <person name="Li J."/>
            <person name="Wang J."/>
            <person name="Deng Y."/>
            <person name="Ran L."/>
            <person name="Shi X."/>
            <person name="Wang X."/>
            <person name="Wu Q."/>
            <person name="Li C."/>
            <person name="Ren X."/>
            <person name="Wang J."/>
            <person name="Wang X."/>
            <person name="Li D."/>
            <person name="Liu D."/>
            <person name="Zhang X."/>
            <person name="Ji Z."/>
            <person name="Zhao W."/>
            <person name="Sun Y."/>
            <person name="Zhang Z."/>
            <person name="Bao J."/>
            <person name="Han Y."/>
            <person name="Dong L."/>
            <person name="Ji J."/>
            <person name="Chen P."/>
            <person name="Wu S."/>
            <person name="Liu J."/>
            <person name="Xiao Y."/>
            <person name="Bu D."/>
            <person name="Tan J."/>
            <person name="Yang L."/>
            <person name="Ye C."/>
            <person name="Zhang J."/>
            <person name="Xu J."/>
            <person name="Zhou Y."/>
            <person name="Yu Y."/>
            <person name="Zhang B."/>
            <person name="Zhuang S."/>
            <person name="Wei H."/>
            <person name="Liu B."/>
            <person name="Lei M."/>
            <person name="Yu H."/>
            <person name="Li Y."/>
            <person name="Xu H."/>
            <person name="Wei S."/>
            <person name="He X."/>
            <person name="Fang L."/>
            <person name="Zhang Z."/>
            <person name="Zhang Y."/>
            <person name="Huang X."/>
            <person name="Su Z."/>
            <person name="Tong W."/>
            <person name="Li J."/>
            <person name="Tong Z."/>
            <person name="Li S."/>
            <person name="Ye J."/>
            <person name="Wang L."/>
            <person name="Fang L."/>
            <person name="Lei T."/>
            <person name="Chen C."/>
            <person name="Chen H."/>
            <person name="Xu Z."/>
            <person name="Li H."/>
            <person name="Huang H."/>
            <person name="Zhang F."/>
            <person name="Xu H."/>
            <person name="Li N."/>
            <person name="Zhao C."/>
            <person name="Li S."/>
            <person name="Dong L."/>
            <person name="Huang Y."/>
            <person name="Li L."/>
            <person name="Xi Y."/>
            <person name="Qi Q."/>
            <person name="Li W."/>
            <person name="Zhang B."/>
            <person name="Hu W."/>
            <person name="Zhang Y."/>
            <person name="Tian X."/>
            <person name="Jiao Y."/>
            <person name="Liang X."/>
            <person name="Jin J."/>
            <person name="Gao L."/>
            <person name="Zheng W."/>
            <person name="Hao B."/>
            <person name="Liu S."/>
            <person name="Wang W."/>
            <person name="Yuan L."/>
            <person name="Cao M."/>
            <person name="McDermott J."/>
            <person name="Samudrala R."/>
            <person name="Wang J."/>
            <person name="Wong G.K."/>
            <person name="Yang H."/>
        </authorList>
    </citation>
    <scope>NUCLEOTIDE SEQUENCE [LARGE SCALE GENOMIC DNA]</scope>
    <source>
        <strain evidence="12">cv. 93-11</strain>
    </source>
</reference>
<organism evidence="11 12">
    <name type="scientific">Oryza sativa subsp. indica</name>
    <name type="common">Rice</name>
    <dbReference type="NCBI Taxonomy" id="39946"/>
    <lineage>
        <taxon>Eukaryota</taxon>
        <taxon>Viridiplantae</taxon>
        <taxon>Streptophyta</taxon>
        <taxon>Embryophyta</taxon>
        <taxon>Tracheophyta</taxon>
        <taxon>Spermatophyta</taxon>
        <taxon>Magnoliopsida</taxon>
        <taxon>Liliopsida</taxon>
        <taxon>Poales</taxon>
        <taxon>Poaceae</taxon>
        <taxon>BOP clade</taxon>
        <taxon>Oryzoideae</taxon>
        <taxon>Oryzeae</taxon>
        <taxon>Oryzinae</taxon>
        <taxon>Oryza</taxon>
        <taxon>Oryza sativa</taxon>
    </lineage>
</organism>
<dbReference type="HOGENOM" id="CLU_023334_3_1_1"/>
<evidence type="ECO:0000256" key="4">
    <source>
        <dbReference type="ARBA" id="ARBA00009504"/>
    </source>
</evidence>
<dbReference type="GO" id="GO:0070481">
    <property type="term" value="P:nuclear-transcribed mRNA catabolic process, non-stop decay"/>
    <property type="evidence" value="ECO:0007669"/>
    <property type="project" value="InterPro"/>
</dbReference>
<dbReference type="NCBIfam" id="TIGR00111">
    <property type="entry name" value="pelota"/>
    <property type="match status" value="1"/>
</dbReference>
<name>A2XYJ1_ORYSI</name>
<comment type="function">
    <text evidence="8">Component of the Pelota-HBS1L complex, a complex that recognizes stalled ribosomes and triggers the No-Go Decay (NGD) pathway. In the Pelota-HBS1L complex, pelo recognizes ribosomes stalled at the 3' end of an mRNA and engages stalled ribosomes by destabilizing mRNA in the mRNA channel. Following ribosome-binding, the Pelota-HBS1L complex promotes the disassembly of stalled ribosomes, followed by degradation of damaged mRNAs as part of the NGD pathway.</text>
</comment>
<dbReference type="Gene3D" id="2.30.30.870">
    <property type="entry name" value="Pelota, domain A"/>
    <property type="match status" value="1"/>
</dbReference>
<dbReference type="InterPro" id="IPR029064">
    <property type="entry name" value="Ribosomal_eL30-like_sf"/>
</dbReference>
<dbReference type="InterPro" id="IPR004405">
    <property type="entry name" value="TF_pelota"/>
</dbReference>
<evidence type="ECO:0000256" key="2">
    <source>
        <dbReference type="ARBA" id="ARBA00004123"/>
    </source>
</evidence>
<gene>
    <name evidence="11" type="ORF">OsI_17764</name>
</gene>
<dbReference type="GO" id="GO:0005737">
    <property type="term" value="C:cytoplasm"/>
    <property type="evidence" value="ECO:0007669"/>
    <property type="project" value="UniProtKB-SubCell"/>
</dbReference>
<dbReference type="InterPro" id="IPR042226">
    <property type="entry name" value="eFR1_2_sf"/>
</dbReference>
<dbReference type="GO" id="GO:0071025">
    <property type="term" value="P:RNA surveillance"/>
    <property type="evidence" value="ECO:0007669"/>
    <property type="project" value="InterPro"/>
</dbReference>
<dbReference type="OMA" id="DDLWHLK"/>
<dbReference type="SUPFAM" id="SSF159065">
    <property type="entry name" value="Dom34/Pelota N-terminal domain-like"/>
    <property type="match status" value="1"/>
</dbReference>
<proteinExistence type="inferred from homology"/>
<dbReference type="InterPro" id="IPR005142">
    <property type="entry name" value="eRF1_3"/>
</dbReference>
<dbReference type="Gene3D" id="3.30.420.60">
    <property type="entry name" value="eRF1 domain 2"/>
    <property type="match status" value="1"/>
</dbReference>